<dbReference type="InterPro" id="IPR036374">
    <property type="entry name" value="OxRdtase_Mopterin-bd_sf"/>
</dbReference>
<evidence type="ECO:0000259" key="7">
    <source>
        <dbReference type="Pfam" id="PF00174"/>
    </source>
</evidence>
<evidence type="ECO:0000256" key="6">
    <source>
        <dbReference type="SAM" id="Phobius"/>
    </source>
</evidence>
<name>A0A1Y5PMC5_9MYCO</name>
<evidence type="ECO:0000256" key="4">
    <source>
        <dbReference type="ARBA" id="ARBA00022989"/>
    </source>
</evidence>
<keyword evidence="5 6" id="KW-0472">Membrane</keyword>
<accession>A0A1Y5PMC5</accession>
<dbReference type="InterPro" id="IPR016174">
    <property type="entry name" value="Di-haem_cyt_TM"/>
</dbReference>
<dbReference type="PANTHER" id="PTHR43032:SF2">
    <property type="entry name" value="BLL0505 PROTEIN"/>
    <property type="match status" value="1"/>
</dbReference>
<dbReference type="AlphaFoldDB" id="A0A1Y5PMC5"/>
<dbReference type="InterPro" id="IPR000572">
    <property type="entry name" value="OxRdtase_Mopterin-bd_dom"/>
</dbReference>
<dbReference type="SUPFAM" id="SSF81342">
    <property type="entry name" value="Transmembrane di-heme cytochromes"/>
    <property type="match status" value="1"/>
</dbReference>
<keyword evidence="2" id="KW-1003">Cell membrane</keyword>
<proteinExistence type="predicted"/>
<dbReference type="Gene3D" id="1.20.950.20">
    <property type="entry name" value="Transmembrane di-heme cytochromes, Chain C"/>
    <property type="match status" value="1"/>
</dbReference>
<evidence type="ECO:0000256" key="3">
    <source>
        <dbReference type="ARBA" id="ARBA00022692"/>
    </source>
</evidence>
<evidence type="ECO:0000256" key="1">
    <source>
        <dbReference type="ARBA" id="ARBA00004651"/>
    </source>
</evidence>
<feature type="transmembrane region" description="Helical" evidence="6">
    <location>
        <begin position="261"/>
        <end position="281"/>
    </location>
</feature>
<feature type="domain" description="Cytochrome b561 bacterial/Ni-hydrogenase" evidence="8">
    <location>
        <begin position="103"/>
        <end position="332"/>
    </location>
</feature>
<dbReference type="GO" id="GO:0005886">
    <property type="term" value="C:plasma membrane"/>
    <property type="evidence" value="ECO:0007669"/>
    <property type="project" value="UniProtKB-SubCell"/>
</dbReference>
<dbReference type="Pfam" id="PF01292">
    <property type="entry name" value="Ni_hydr_CYTB"/>
    <property type="match status" value="1"/>
</dbReference>
<dbReference type="Gene3D" id="3.90.420.10">
    <property type="entry name" value="Oxidoreductase, molybdopterin-binding domain"/>
    <property type="match status" value="1"/>
</dbReference>
<dbReference type="PANTHER" id="PTHR43032">
    <property type="entry name" value="PROTEIN-METHIONINE-SULFOXIDE REDUCTASE"/>
    <property type="match status" value="1"/>
</dbReference>
<evidence type="ECO:0000313" key="9">
    <source>
        <dbReference type="EMBL" id="SBS77281.1"/>
    </source>
</evidence>
<feature type="transmembrane region" description="Helical" evidence="6">
    <location>
        <begin position="112"/>
        <end position="130"/>
    </location>
</feature>
<sequence length="591" mass="67211">MKPGDADPLRKSLQPYYNQGHHDGPIVVDDWAGGIPQTRAQLPSVRIGRRWFNSLWLIPLGLMGLVVSIAAVREMAHYEWFHEFVARYPGTSTQYVESVESGFPWWLRWQHFFNLLFMMFIIRAGLQILADHPRLYLNAGSKPDTEWMRLRESVPRDRRDSDDADTVWTAKEDSVALPKQLGLPGFRHSVGLARWWHFSFDLLWLINGALFMVLLFCTDQWKRLVPTSLDVFPNALSTALQYLSLQLPENAGFSTYNALQLLAYFITIFIAAPLAFVTGLLQAPSIAGRFGTGAGLLNRQVARTIHFGVLVWMLVFIVMHTVMIFITGFVGNVNHITLGTNTNSWWGVVLYGAWMAVVVVFWLVASPLTIKHPRAIQKAGRFTVGRLKALLEQTNPTATYSEDDISPYFWTNGEKPESDEYHRLEAANWQDYRLRVDGVVRNPLELSYPELLALPKQDQITQHFCIQGWSGIAKWSGVPMSVICEMAEPLASAKWVVFYSFADGPEGGRYYDCHPIANMHHHQTILAYEMNGEPLNVSHGAPLRLRDEVELGFKQVKWIAAIEFVESFEHLGAGQGGYNEDQEFYGYRMPI</sequence>
<feature type="transmembrane region" description="Helical" evidence="6">
    <location>
        <begin position="51"/>
        <end position="72"/>
    </location>
</feature>
<keyword evidence="3 6" id="KW-0812">Transmembrane</keyword>
<dbReference type="GO" id="GO:0009055">
    <property type="term" value="F:electron transfer activity"/>
    <property type="evidence" value="ECO:0007669"/>
    <property type="project" value="InterPro"/>
</dbReference>
<feature type="transmembrane region" description="Helical" evidence="6">
    <location>
        <begin position="345"/>
        <end position="365"/>
    </location>
</feature>
<reference evidence="9" key="1">
    <citation type="submission" date="2016-03" db="EMBL/GenBank/DDBJ databases">
        <authorList>
            <person name="Ploux O."/>
        </authorList>
    </citation>
    <scope>NUCLEOTIDE SEQUENCE</scope>
    <source>
        <strain evidence="9">UC10</strain>
    </source>
</reference>
<feature type="transmembrane region" description="Helical" evidence="6">
    <location>
        <begin position="195"/>
        <end position="216"/>
    </location>
</feature>
<dbReference type="InterPro" id="IPR011577">
    <property type="entry name" value="Cyt_b561_bac/Ni-Hgenase"/>
</dbReference>
<dbReference type="SUPFAM" id="SSF56524">
    <property type="entry name" value="Oxidoreductase molybdopterin-binding domain"/>
    <property type="match status" value="1"/>
</dbReference>
<keyword evidence="4 6" id="KW-1133">Transmembrane helix</keyword>
<dbReference type="Pfam" id="PF00174">
    <property type="entry name" value="Oxidored_molyb"/>
    <property type="match status" value="1"/>
</dbReference>
<evidence type="ECO:0000259" key="8">
    <source>
        <dbReference type="Pfam" id="PF01292"/>
    </source>
</evidence>
<comment type="subcellular location">
    <subcellularLocation>
        <location evidence="1">Cell membrane</location>
        <topology evidence="1">Multi-pass membrane protein</topology>
    </subcellularLocation>
</comment>
<dbReference type="EMBL" id="FLQS01000035">
    <property type="protein sequence ID" value="SBS77281.1"/>
    <property type="molecule type" value="Genomic_DNA"/>
</dbReference>
<organism evidence="9">
    <name type="scientific">uncultured Mycobacterium sp</name>
    <dbReference type="NCBI Taxonomy" id="171292"/>
    <lineage>
        <taxon>Bacteria</taxon>
        <taxon>Bacillati</taxon>
        <taxon>Actinomycetota</taxon>
        <taxon>Actinomycetes</taxon>
        <taxon>Mycobacteriales</taxon>
        <taxon>Mycobacteriaceae</taxon>
        <taxon>Mycobacterium</taxon>
        <taxon>environmental samples</taxon>
    </lineage>
</organism>
<feature type="domain" description="Oxidoreductase molybdopterin-binding" evidence="7">
    <location>
        <begin position="427"/>
        <end position="566"/>
    </location>
</feature>
<evidence type="ECO:0000256" key="2">
    <source>
        <dbReference type="ARBA" id="ARBA00022475"/>
    </source>
</evidence>
<dbReference type="GO" id="GO:0022904">
    <property type="term" value="P:respiratory electron transport chain"/>
    <property type="evidence" value="ECO:0007669"/>
    <property type="project" value="InterPro"/>
</dbReference>
<gene>
    <name evidence="9" type="ORF">MHPYR_400052</name>
</gene>
<evidence type="ECO:0000256" key="5">
    <source>
        <dbReference type="ARBA" id="ARBA00023136"/>
    </source>
</evidence>
<feature type="transmembrane region" description="Helical" evidence="6">
    <location>
        <begin position="309"/>
        <end position="333"/>
    </location>
</feature>
<protein>
    <submittedName>
        <fullName evidence="9">Oxidoreductase molybdopterin binding</fullName>
    </submittedName>
</protein>